<evidence type="ECO:0000259" key="2">
    <source>
        <dbReference type="Pfam" id="PF24729"/>
    </source>
</evidence>
<keyword evidence="1" id="KW-0547">Nucleotide-binding</keyword>
<dbReference type="InterPro" id="IPR056098">
    <property type="entry name" value="Acb2/Tad1_hairpin"/>
</dbReference>
<gene>
    <name evidence="3" type="ORF">GCM10017643_47880</name>
</gene>
<dbReference type="Pfam" id="PF24729">
    <property type="entry name" value="Acb2_Tad1_hairpin"/>
    <property type="match status" value="1"/>
</dbReference>
<name>A0A9W6JES6_9HYPH</name>
<reference evidence="3" key="1">
    <citation type="journal article" date="2014" name="Int. J. Syst. Evol. Microbiol.">
        <title>Complete genome sequence of Corynebacterium casei LMG S-19264T (=DSM 44701T), isolated from a smear-ripened cheese.</title>
        <authorList>
            <consortium name="US DOE Joint Genome Institute (JGI-PGF)"/>
            <person name="Walter F."/>
            <person name="Albersmeier A."/>
            <person name="Kalinowski J."/>
            <person name="Ruckert C."/>
        </authorList>
    </citation>
    <scope>NUCLEOTIDE SEQUENCE</scope>
    <source>
        <strain evidence="3">VKM B-2484</strain>
    </source>
</reference>
<dbReference type="RefSeq" id="WP_213371494.1">
    <property type="nucleotide sequence ID" value="NZ_BSFJ01000052.1"/>
</dbReference>
<dbReference type="AlphaFoldDB" id="A0A9W6JES6"/>
<dbReference type="GO" id="GO:0000166">
    <property type="term" value="F:nucleotide binding"/>
    <property type="evidence" value="ECO:0007669"/>
    <property type="project" value="UniProtKB-KW"/>
</dbReference>
<dbReference type="EMBL" id="BSFJ01000052">
    <property type="protein sequence ID" value="GLK74669.1"/>
    <property type="molecule type" value="Genomic_DNA"/>
</dbReference>
<sequence length="93" mass="10437">MSEHKGLPVAGYRPQSREATALVNAHKQAEERVLRALDKLAERSDVDKRWLAIGRTEIERGFMAINRAVFRPERVSLPEDTALEGAPIDTLDV</sequence>
<dbReference type="Proteomes" id="UP001143370">
    <property type="component" value="Unassembled WGS sequence"/>
</dbReference>
<evidence type="ECO:0000256" key="1">
    <source>
        <dbReference type="ARBA" id="ARBA00022741"/>
    </source>
</evidence>
<accession>A0A9W6JES6</accession>
<evidence type="ECO:0000313" key="3">
    <source>
        <dbReference type="EMBL" id="GLK74669.1"/>
    </source>
</evidence>
<comment type="caution">
    <text evidence="3">The sequence shown here is derived from an EMBL/GenBank/DDBJ whole genome shotgun (WGS) entry which is preliminary data.</text>
</comment>
<feature type="domain" description="Acb2/Tad1 hairpin" evidence="2">
    <location>
        <begin position="10"/>
        <end position="70"/>
    </location>
</feature>
<proteinExistence type="predicted"/>
<evidence type="ECO:0000313" key="4">
    <source>
        <dbReference type="Proteomes" id="UP001143370"/>
    </source>
</evidence>
<organism evidence="3 4">
    <name type="scientific">Ancylobacter dichloromethanicus</name>
    <dbReference type="NCBI Taxonomy" id="518825"/>
    <lineage>
        <taxon>Bacteria</taxon>
        <taxon>Pseudomonadati</taxon>
        <taxon>Pseudomonadota</taxon>
        <taxon>Alphaproteobacteria</taxon>
        <taxon>Hyphomicrobiales</taxon>
        <taxon>Xanthobacteraceae</taxon>
        <taxon>Ancylobacter</taxon>
    </lineage>
</organism>
<keyword evidence="4" id="KW-1185">Reference proteome</keyword>
<reference evidence="3" key="2">
    <citation type="submission" date="2023-01" db="EMBL/GenBank/DDBJ databases">
        <authorList>
            <person name="Sun Q."/>
            <person name="Evtushenko L."/>
        </authorList>
    </citation>
    <scope>NUCLEOTIDE SEQUENCE</scope>
    <source>
        <strain evidence="3">VKM B-2484</strain>
    </source>
</reference>
<protein>
    <recommendedName>
        <fullName evidence="2">Acb2/Tad1 hairpin domain-containing protein</fullName>
    </recommendedName>
</protein>